<dbReference type="InterPro" id="IPR029063">
    <property type="entry name" value="SAM-dependent_MTases_sf"/>
</dbReference>
<evidence type="ECO:0000256" key="2">
    <source>
        <dbReference type="SAM" id="MobiDB-lite"/>
    </source>
</evidence>
<keyword evidence="4" id="KW-1185">Reference proteome</keyword>
<organism evidence="3 4">
    <name type="scientific">Deinococcus phoenicis</name>
    <dbReference type="NCBI Taxonomy" id="1476583"/>
    <lineage>
        <taxon>Bacteria</taxon>
        <taxon>Thermotogati</taxon>
        <taxon>Deinococcota</taxon>
        <taxon>Deinococci</taxon>
        <taxon>Deinococcales</taxon>
        <taxon>Deinococcaceae</taxon>
        <taxon>Deinococcus</taxon>
    </lineage>
</organism>
<dbReference type="PANTHER" id="PTHR43317">
    <property type="entry name" value="THERMOSPERMINE SYNTHASE ACAULIS5"/>
    <property type="match status" value="1"/>
</dbReference>
<dbReference type="AlphaFoldDB" id="A0A016QQI9"/>
<dbReference type="RefSeq" id="WP_051517239.1">
    <property type="nucleotide sequence ID" value="NZ_JHAC01000025.1"/>
</dbReference>
<reference evidence="3 4" key="1">
    <citation type="submission" date="2014-03" db="EMBL/GenBank/DDBJ databases">
        <title>Draft genome sequence of Deinococcus phoenicis 1P10ME.</title>
        <authorList>
            <person name="Stepanov V.G."/>
            <person name="Vaishampayan P."/>
            <person name="Venkateswaran K."/>
            <person name="Fox G.E."/>
        </authorList>
    </citation>
    <scope>NUCLEOTIDE SEQUENCE [LARGE SCALE GENOMIC DNA]</scope>
    <source>
        <strain evidence="3 4">1P10ME</strain>
    </source>
</reference>
<protein>
    <submittedName>
        <fullName evidence="3">Spermidine synthase</fullName>
    </submittedName>
</protein>
<dbReference type="Proteomes" id="UP000020492">
    <property type="component" value="Unassembled WGS sequence"/>
</dbReference>
<dbReference type="CDD" id="cd02440">
    <property type="entry name" value="AdoMet_MTases"/>
    <property type="match status" value="1"/>
</dbReference>
<proteinExistence type="predicted"/>
<dbReference type="EMBL" id="JHAC01000025">
    <property type="protein sequence ID" value="EYB68256.1"/>
    <property type="molecule type" value="Genomic_DNA"/>
</dbReference>
<dbReference type="eggNOG" id="COG2521">
    <property type="taxonomic scope" value="Bacteria"/>
</dbReference>
<evidence type="ECO:0000313" key="4">
    <source>
        <dbReference type="Proteomes" id="UP000020492"/>
    </source>
</evidence>
<accession>A0A016QQI9</accession>
<gene>
    <name evidence="3" type="ORF">DEIPH_ctg025orf0105</name>
</gene>
<dbReference type="Gene3D" id="3.40.50.150">
    <property type="entry name" value="Vaccinia Virus protein VP39"/>
    <property type="match status" value="1"/>
</dbReference>
<evidence type="ECO:0000313" key="3">
    <source>
        <dbReference type="EMBL" id="EYB68256.1"/>
    </source>
</evidence>
<evidence type="ECO:0000256" key="1">
    <source>
        <dbReference type="ARBA" id="ARBA00023115"/>
    </source>
</evidence>
<dbReference type="PATRIC" id="fig|1476583.3.peg.1602"/>
<dbReference type="OrthoDB" id="9793351at2"/>
<feature type="region of interest" description="Disordered" evidence="2">
    <location>
        <begin position="222"/>
        <end position="252"/>
    </location>
</feature>
<keyword evidence="1" id="KW-0620">Polyamine biosynthesis</keyword>
<name>A0A016QQI9_9DEIO</name>
<dbReference type="Pfam" id="PF01564">
    <property type="entry name" value="Spermine_synth"/>
    <property type="match status" value="1"/>
</dbReference>
<dbReference type="STRING" id="1476583.DEIPH_ctg025orf0105"/>
<dbReference type="PANTHER" id="PTHR43317:SF3">
    <property type="entry name" value="BLR2883 PROTEIN"/>
    <property type="match status" value="1"/>
</dbReference>
<dbReference type="GO" id="GO:0006596">
    <property type="term" value="P:polyamine biosynthetic process"/>
    <property type="evidence" value="ECO:0007669"/>
    <property type="project" value="UniProtKB-KW"/>
</dbReference>
<comment type="caution">
    <text evidence="3">The sequence shown here is derived from an EMBL/GenBank/DDBJ whole genome shotgun (WGS) entry which is preliminary data.</text>
</comment>
<dbReference type="SUPFAM" id="SSF53335">
    <property type="entry name" value="S-adenosyl-L-methionine-dependent methyltransferases"/>
    <property type="match status" value="1"/>
</dbReference>
<feature type="compositionally biased region" description="Gly residues" evidence="2">
    <location>
        <begin position="229"/>
        <end position="245"/>
    </location>
</feature>
<sequence>MIPWALLGRAPIPGTEQALCLYRRGDLPEFSIQISGYVSELMNSRMHASEDALAELACAQIADRPQPRVLVGGLGMGFTLAAALKALGPGGVVTVAELVPEVVEWNRGPLGECAGYPLNDPRTRVHVGDVAELLRRGQAAFDAVLLDVDNGPEGMTHHGNNWLYSPAGLAAAQRTLRPGGVLAVWSATPDTRFTARLNRAGFRVEVRTVRARPGKGAHHTIWLAHAPGKPGGKETGTGGARPRGTGRGDARS</sequence>